<accession>A0ACC2UJJ2</accession>
<proteinExistence type="predicted"/>
<reference evidence="1" key="1">
    <citation type="submission" date="2022-04" db="EMBL/GenBank/DDBJ databases">
        <title>Genome of the entomopathogenic fungus Entomophthora muscae.</title>
        <authorList>
            <person name="Elya C."/>
            <person name="Lovett B.R."/>
            <person name="Lee E."/>
            <person name="Macias A.M."/>
            <person name="Hajek A.E."/>
            <person name="De Bivort B.L."/>
            <person name="Kasson M.T."/>
            <person name="De Fine Licht H.H."/>
            <person name="Stajich J.E."/>
        </authorList>
    </citation>
    <scope>NUCLEOTIDE SEQUENCE</scope>
    <source>
        <strain evidence="1">Berkeley</strain>
    </source>
</reference>
<comment type="caution">
    <text evidence="1">The sequence shown here is derived from an EMBL/GenBank/DDBJ whole genome shotgun (WGS) entry which is preliminary data.</text>
</comment>
<gene>
    <name evidence="1" type="ORF">DSO57_1003088</name>
</gene>
<sequence length="79" mass="8797">MTNKSYLKVSKDFIYPESQGEPLGSVSSSSSSFMPRFDDLNFYCHNTLDKMDYSKIPTKSSVLSRTTTKAPNSSKVSNS</sequence>
<organism evidence="1 2">
    <name type="scientific">Entomophthora muscae</name>
    <dbReference type="NCBI Taxonomy" id="34485"/>
    <lineage>
        <taxon>Eukaryota</taxon>
        <taxon>Fungi</taxon>
        <taxon>Fungi incertae sedis</taxon>
        <taxon>Zoopagomycota</taxon>
        <taxon>Entomophthoromycotina</taxon>
        <taxon>Entomophthoromycetes</taxon>
        <taxon>Entomophthorales</taxon>
        <taxon>Entomophthoraceae</taxon>
        <taxon>Entomophthora</taxon>
    </lineage>
</organism>
<evidence type="ECO:0000313" key="1">
    <source>
        <dbReference type="EMBL" id="KAJ9086537.1"/>
    </source>
</evidence>
<protein>
    <submittedName>
        <fullName evidence="1">Uncharacterized protein</fullName>
    </submittedName>
</protein>
<dbReference type="Proteomes" id="UP001165960">
    <property type="component" value="Unassembled WGS sequence"/>
</dbReference>
<evidence type="ECO:0000313" key="2">
    <source>
        <dbReference type="Proteomes" id="UP001165960"/>
    </source>
</evidence>
<name>A0ACC2UJJ2_9FUNG</name>
<dbReference type="EMBL" id="QTSX02000717">
    <property type="protein sequence ID" value="KAJ9086537.1"/>
    <property type="molecule type" value="Genomic_DNA"/>
</dbReference>
<keyword evidence="2" id="KW-1185">Reference proteome</keyword>